<dbReference type="EMBL" id="CM040478">
    <property type="protein sequence ID" value="MCI4393166.1"/>
    <property type="molecule type" value="Genomic_DNA"/>
</dbReference>
<organism evidence="1 2">
    <name type="scientific">Pangasianodon gigas</name>
    <name type="common">Mekong giant catfish</name>
    <name type="synonym">Pangasius gigas</name>
    <dbReference type="NCBI Taxonomy" id="30993"/>
    <lineage>
        <taxon>Eukaryota</taxon>
        <taxon>Metazoa</taxon>
        <taxon>Chordata</taxon>
        <taxon>Craniata</taxon>
        <taxon>Vertebrata</taxon>
        <taxon>Euteleostomi</taxon>
        <taxon>Actinopterygii</taxon>
        <taxon>Neopterygii</taxon>
        <taxon>Teleostei</taxon>
        <taxon>Ostariophysi</taxon>
        <taxon>Siluriformes</taxon>
        <taxon>Pangasiidae</taxon>
        <taxon>Pangasianodon</taxon>
    </lineage>
</organism>
<reference evidence="1 2" key="1">
    <citation type="journal article" date="2022" name="bioRxiv">
        <title>An ancient truncated duplication of the anti-Mullerian hormone receptor type 2 gene is a potential conserved master sex determinant in the Pangasiidae catfish family.</title>
        <authorList>
            <person name="Wen M."/>
            <person name="Pan Q."/>
            <person name="Jouanno E."/>
            <person name="Montfort J."/>
            <person name="Zahm M."/>
            <person name="Cabau C."/>
            <person name="Klopp C."/>
            <person name="Iampietro C."/>
            <person name="Roques C."/>
            <person name="Bouchez O."/>
            <person name="Castinel A."/>
            <person name="Donnadieu C."/>
            <person name="Parrinello H."/>
            <person name="Poncet C."/>
            <person name="Belmonte E."/>
            <person name="Gautier V."/>
            <person name="Avarre J.-C."/>
            <person name="Dugue R."/>
            <person name="Gustiano R."/>
            <person name="Ha T.T.T."/>
            <person name="Campet M."/>
            <person name="Sriphairoj K."/>
            <person name="Ribolli J."/>
            <person name="de Almeida F.L."/>
            <person name="Desvignes T."/>
            <person name="Postlethwait J.H."/>
            <person name="Bucao C.F."/>
            <person name="Robinson-Rechavi M."/>
            <person name="Bobe J."/>
            <person name="Herpin A."/>
            <person name="Guiguen Y."/>
        </authorList>
    </citation>
    <scope>NUCLEOTIDE SEQUENCE [LARGE SCALE GENOMIC DNA]</scope>
    <source>
        <strain evidence="1">YG-Dec2019</strain>
    </source>
</reference>
<proteinExistence type="predicted"/>
<dbReference type="Proteomes" id="UP000829447">
    <property type="component" value="Linkage Group LG25"/>
</dbReference>
<accession>A0ACC5XPZ6</accession>
<protein>
    <submittedName>
        <fullName evidence="1">Uncharacterized protein</fullName>
    </submittedName>
</protein>
<keyword evidence="2" id="KW-1185">Reference proteome</keyword>
<sequence length="102" mass="10950">MQVIATAALVLCVLAIVDKKNIGAPKGMEPLLIGFTILAIAVAMGLNCGYPINPARDLGPRLFTAVAGWGVEVFRYRKTLTQICLTSDLTLTIPNSLRQSSY</sequence>
<gene>
    <name evidence="1" type="ORF">PGIGA_G00154350</name>
</gene>
<comment type="caution">
    <text evidence="1">The sequence shown here is derived from an EMBL/GenBank/DDBJ whole genome shotgun (WGS) entry which is preliminary data.</text>
</comment>
<evidence type="ECO:0000313" key="2">
    <source>
        <dbReference type="Proteomes" id="UP000829447"/>
    </source>
</evidence>
<name>A0ACC5XPZ6_PANGG</name>
<evidence type="ECO:0000313" key="1">
    <source>
        <dbReference type="EMBL" id="MCI4393166.1"/>
    </source>
</evidence>